<protein>
    <recommendedName>
        <fullName evidence="1">Transposase for insertion sequence element IS21-like C-terminal domain-containing protein</fullName>
    </recommendedName>
</protein>
<comment type="caution">
    <text evidence="2">The sequence shown here is derived from an EMBL/GenBank/DDBJ whole genome shotgun (WGS) entry which is preliminary data.</text>
</comment>
<gene>
    <name evidence="2" type="ORF">QFZ36_001563</name>
</gene>
<feature type="domain" description="Transposase for insertion sequence element IS21-like C-terminal" evidence="1">
    <location>
        <begin position="72"/>
        <end position="144"/>
    </location>
</feature>
<evidence type="ECO:0000313" key="3">
    <source>
        <dbReference type="Proteomes" id="UP001236806"/>
    </source>
</evidence>
<name>A0ABU0PJX1_9MICC</name>
<evidence type="ECO:0000313" key="2">
    <source>
        <dbReference type="EMBL" id="MDQ0674002.1"/>
    </source>
</evidence>
<dbReference type="InterPro" id="IPR054353">
    <property type="entry name" value="IstA-like_C"/>
</dbReference>
<sequence>MPARDPESRGMVERMNCYFRQGSMPGRTFASRLDFKDQLADWLPRANARYSRTRHGRPAELFVRDRDAMQLLTPVAPAFAFRSSIRLPRDYNVRVFSNDYSVDPGAIGRIVDVEADLEKVTVSADSRLLASHERRWARHRIFTDPEHVDKAASLRRIQFILLLLIPEL</sequence>
<organism evidence="2 3">
    <name type="scientific">Pseudarthrobacter siccitolerans</name>
    <dbReference type="NCBI Taxonomy" id="861266"/>
    <lineage>
        <taxon>Bacteria</taxon>
        <taxon>Bacillati</taxon>
        <taxon>Actinomycetota</taxon>
        <taxon>Actinomycetes</taxon>
        <taxon>Micrococcales</taxon>
        <taxon>Micrococcaceae</taxon>
        <taxon>Pseudarthrobacter</taxon>
    </lineage>
</organism>
<dbReference type="PANTHER" id="PTHR35004">
    <property type="entry name" value="TRANSPOSASE RV3428C-RELATED"/>
    <property type="match status" value="1"/>
</dbReference>
<dbReference type="Proteomes" id="UP001236806">
    <property type="component" value="Unassembled WGS sequence"/>
</dbReference>
<evidence type="ECO:0000259" key="1">
    <source>
        <dbReference type="Pfam" id="PF22483"/>
    </source>
</evidence>
<dbReference type="EMBL" id="JAUSXB010000001">
    <property type="protein sequence ID" value="MDQ0674002.1"/>
    <property type="molecule type" value="Genomic_DNA"/>
</dbReference>
<accession>A0ABU0PJX1</accession>
<dbReference type="PANTHER" id="PTHR35004:SF8">
    <property type="entry name" value="TRANSPOSASE RV3428C-RELATED"/>
    <property type="match status" value="1"/>
</dbReference>
<keyword evidence="3" id="KW-1185">Reference proteome</keyword>
<proteinExistence type="predicted"/>
<reference evidence="2 3" key="1">
    <citation type="submission" date="2023-07" db="EMBL/GenBank/DDBJ databases">
        <title>Comparative genomics of wheat-associated soil bacteria to identify genetic determinants of phenazine resistance.</title>
        <authorList>
            <person name="Mouncey N."/>
        </authorList>
    </citation>
    <scope>NUCLEOTIDE SEQUENCE [LARGE SCALE GENOMIC DNA]</scope>
    <source>
        <strain evidence="2 3">W1I3</strain>
    </source>
</reference>
<dbReference type="Pfam" id="PF22483">
    <property type="entry name" value="Mu-transpos_C_2"/>
    <property type="match status" value="1"/>
</dbReference>
<dbReference type="RefSeq" id="WP_306635289.1">
    <property type="nucleotide sequence ID" value="NZ_JAUSXB010000001.1"/>
</dbReference>